<dbReference type="HOGENOM" id="CLU_047116_0_0_2"/>
<dbReference type="GO" id="GO:0004637">
    <property type="term" value="F:phosphoribosylamine-glycine ligase activity"/>
    <property type="evidence" value="ECO:0007669"/>
    <property type="project" value="TreeGrafter"/>
</dbReference>
<evidence type="ECO:0000256" key="5">
    <source>
        <dbReference type="ARBA" id="ARBA00020367"/>
    </source>
</evidence>
<evidence type="ECO:0000256" key="7">
    <source>
        <dbReference type="ARBA" id="ARBA00022598"/>
    </source>
</evidence>
<dbReference type="EC" id="6.3.3.1" evidence="4 15"/>
<protein>
    <recommendedName>
        <fullName evidence="5 15">Phosphoribosylformylglycinamidine cyclo-ligase</fullName>
        <ecNumber evidence="4 15">6.3.3.1</ecNumber>
    </recommendedName>
    <alternativeName>
        <fullName evidence="12 15">AIR synthase</fullName>
    </alternativeName>
    <alternativeName>
        <fullName evidence="13 15">AIRS</fullName>
    </alternativeName>
    <alternativeName>
        <fullName evidence="11 15">Phosphoribosyl-aminoimidazole synthetase</fullName>
    </alternativeName>
</protein>
<keyword evidence="19" id="KW-1185">Reference proteome</keyword>
<dbReference type="InterPro" id="IPR010918">
    <property type="entry name" value="PurM-like_C_dom"/>
</dbReference>
<dbReference type="InterPro" id="IPR036921">
    <property type="entry name" value="PurM-like_N_sf"/>
</dbReference>
<evidence type="ECO:0000256" key="14">
    <source>
        <dbReference type="ARBA" id="ARBA00049057"/>
    </source>
</evidence>
<dbReference type="AlphaFoldDB" id="E3GY10"/>
<keyword evidence="9 15" id="KW-0658">Purine biosynthesis</keyword>
<dbReference type="GO" id="GO:0046084">
    <property type="term" value="P:adenine biosynthetic process"/>
    <property type="evidence" value="ECO:0007669"/>
    <property type="project" value="TreeGrafter"/>
</dbReference>
<evidence type="ECO:0000256" key="13">
    <source>
        <dbReference type="ARBA" id="ARBA00033093"/>
    </source>
</evidence>
<accession>E3GY10</accession>
<evidence type="ECO:0000313" key="19">
    <source>
        <dbReference type="Proteomes" id="UP000002315"/>
    </source>
</evidence>
<dbReference type="SUPFAM" id="SSF56042">
    <property type="entry name" value="PurM C-terminal domain-like"/>
    <property type="match status" value="1"/>
</dbReference>
<dbReference type="GO" id="GO:0005524">
    <property type="term" value="F:ATP binding"/>
    <property type="evidence" value="ECO:0007669"/>
    <property type="project" value="UniProtKB-KW"/>
</dbReference>
<evidence type="ECO:0000256" key="4">
    <source>
        <dbReference type="ARBA" id="ARBA00013047"/>
    </source>
</evidence>
<evidence type="ECO:0000256" key="6">
    <source>
        <dbReference type="ARBA" id="ARBA00022490"/>
    </source>
</evidence>
<dbReference type="OrthoDB" id="6605at2157"/>
<dbReference type="FunFam" id="3.90.650.10:FF:000011">
    <property type="entry name" value="Phosphoribosylformylglycinamidine cyclo-ligase"/>
    <property type="match status" value="1"/>
</dbReference>
<evidence type="ECO:0000313" key="18">
    <source>
        <dbReference type="EMBL" id="ADP77192.1"/>
    </source>
</evidence>
<evidence type="ECO:0000259" key="17">
    <source>
        <dbReference type="Pfam" id="PF02769"/>
    </source>
</evidence>
<keyword evidence="7 15" id="KW-0436">Ligase</keyword>
<dbReference type="InterPro" id="IPR016188">
    <property type="entry name" value="PurM-like_N"/>
</dbReference>
<feature type="domain" description="PurM-like C-terminal" evidence="17">
    <location>
        <begin position="165"/>
        <end position="328"/>
    </location>
</feature>
<dbReference type="STRING" id="523846.Mfer_0390"/>
<gene>
    <name evidence="15" type="primary">purM</name>
    <name evidence="18" type="ordered locus">Mfer_0390</name>
</gene>
<keyword evidence="6 15" id="KW-0963">Cytoplasm</keyword>
<dbReference type="EMBL" id="CP002278">
    <property type="protein sequence ID" value="ADP77192.1"/>
    <property type="molecule type" value="Genomic_DNA"/>
</dbReference>
<dbReference type="UniPathway" id="UPA00074">
    <property type="reaction ID" value="UER00129"/>
</dbReference>
<dbReference type="SUPFAM" id="SSF55326">
    <property type="entry name" value="PurM N-terminal domain-like"/>
    <property type="match status" value="1"/>
</dbReference>
<evidence type="ECO:0000256" key="9">
    <source>
        <dbReference type="ARBA" id="ARBA00022755"/>
    </source>
</evidence>
<keyword evidence="10 15" id="KW-0067">ATP-binding</keyword>
<dbReference type="GO" id="GO:0004641">
    <property type="term" value="F:phosphoribosylformylglycinamidine cyclo-ligase activity"/>
    <property type="evidence" value="ECO:0007669"/>
    <property type="project" value="UniProtKB-UniRule"/>
</dbReference>
<dbReference type="Gene3D" id="3.30.1330.10">
    <property type="entry name" value="PurM-like, N-terminal domain"/>
    <property type="match status" value="1"/>
</dbReference>
<dbReference type="PANTHER" id="PTHR10520:SF12">
    <property type="entry name" value="TRIFUNCTIONAL PURINE BIOSYNTHETIC PROTEIN ADENOSINE-3"/>
    <property type="match status" value="1"/>
</dbReference>
<name>E3GY10_METFV</name>
<keyword evidence="8 15" id="KW-0547">Nucleotide-binding</keyword>
<evidence type="ECO:0000256" key="8">
    <source>
        <dbReference type="ARBA" id="ARBA00022741"/>
    </source>
</evidence>
<dbReference type="Proteomes" id="UP000002315">
    <property type="component" value="Chromosome"/>
</dbReference>
<sequence length="339" mass="37044">MVTYSESGVDINLEEKTILALTKNLKDTFNFVKFIGKHGHFASVIEVDKKKIAMTTDGVGSKIIVANMMKKYDTIGIDCVAMVVNDLLCVGAKPVAMVDYLAFEKPDPKIAEEIGKGLAKGAKMSNIGIIGGETASLPDIINGFDLAGTGIGIIENEIIDGSRIEVGDVVIGMKSNGIHSNGLSLARKVFFEEESLNVDDPLPGFPDVKIGNELLKPTRIYVKPILKLLKSDVEIHGLVHITGGGFKNLERLNEDVGYYLDNLPEPQPIFKSIYKLGVPLDEMYKVFNMGVGFIVIVKKKDASKALNILNNYIDTSIIGKVTEDKILRIKTFKDKIISI</sequence>
<comment type="subcellular location">
    <subcellularLocation>
        <location evidence="1 15">Cytoplasm</location>
    </subcellularLocation>
</comment>
<reference evidence="18 19" key="1">
    <citation type="journal article" date="2010" name="Stand. Genomic Sci.">
        <title>Complete genome sequence of Methanothermus fervidus type strain (V24S).</title>
        <authorList>
            <person name="Anderson I."/>
            <person name="Djao O.D."/>
            <person name="Misra M."/>
            <person name="Chertkov O."/>
            <person name="Nolan M."/>
            <person name="Lucas S."/>
            <person name="Lapidus A."/>
            <person name="Del Rio T.G."/>
            <person name="Tice H."/>
            <person name="Cheng J.F."/>
            <person name="Tapia R."/>
            <person name="Han C."/>
            <person name="Goodwin L."/>
            <person name="Pitluck S."/>
            <person name="Liolios K."/>
            <person name="Ivanova N."/>
            <person name="Mavromatis K."/>
            <person name="Mikhailova N."/>
            <person name="Pati A."/>
            <person name="Brambilla E."/>
            <person name="Chen A."/>
            <person name="Palaniappan K."/>
            <person name="Land M."/>
            <person name="Hauser L."/>
            <person name="Chang Y.J."/>
            <person name="Jeffries C.D."/>
            <person name="Sikorski J."/>
            <person name="Spring S."/>
            <person name="Rohde M."/>
            <person name="Eichinger K."/>
            <person name="Huber H."/>
            <person name="Wirth R."/>
            <person name="Goker M."/>
            <person name="Detter J.C."/>
            <person name="Woyke T."/>
            <person name="Bristow J."/>
            <person name="Eisen J.A."/>
            <person name="Markowitz V."/>
            <person name="Hugenholtz P."/>
            <person name="Klenk H.P."/>
            <person name="Kyrpides N.C."/>
        </authorList>
    </citation>
    <scope>NUCLEOTIDE SEQUENCE [LARGE SCALE GENOMIC DNA]</scope>
    <source>
        <strain evidence="19">ATCC 43054 / DSM 2088 / JCM 10308 / V24 S</strain>
    </source>
</reference>
<evidence type="ECO:0000256" key="1">
    <source>
        <dbReference type="ARBA" id="ARBA00004496"/>
    </source>
</evidence>
<comment type="similarity">
    <text evidence="3 15">Belongs to the AIR synthase family.</text>
</comment>
<dbReference type="PANTHER" id="PTHR10520">
    <property type="entry name" value="TRIFUNCTIONAL PURINE BIOSYNTHETIC PROTEIN ADENOSINE-3-RELATED"/>
    <property type="match status" value="1"/>
</dbReference>
<comment type="pathway">
    <text evidence="2 15">Purine metabolism; IMP biosynthesis via de novo pathway; 5-amino-1-(5-phospho-D-ribosyl)imidazole from N(2)-formyl-N(1)-(5-phospho-D-ribosyl)glycinamide: step 2/2.</text>
</comment>
<dbReference type="Gene3D" id="3.90.650.10">
    <property type="entry name" value="PurM-like C-terminal domain"/>
    <property type="match status" value="1"/>
</dbReference>
<evidence type="ECO:0000256" key="2">
    <source>
        <dbReference type="ARBA" id="ARBA00004686"/>
    </source>
</evidence>
<dbReference type="NCBIfam" id="TIGR00878">
    <property type="entry name" value="purM"/>
    <property type="match status" value="1"/>
</dbReference>
<evidence type="ECO:0000256" key="3">
    <source>
        <dbReference type="ARBA" id="ARBA00010280"/>
    </source>
</evidence>
<dbReference type="GO" id="GO:0005829">
    <property type="term" value="C:cytosol"/>
    <property type="evidence" value="ECO:0007669"/>
    <property type="project" value="TreeGrafter"/>
</dbReference>
<dbReference type="HAMAP" id="MF_00741">
    <property type="entry name" value="AIRS"/>
    <property type="match status" value="1"/>
</dbReference>
<feature type="domain" description="PurM-like N-terminal" evidence="16">
    <location>
        <begin position="42"/>
        <end position="154"/>
    </location>
</feature>
<evidence type="ECO:0000256" key="15">
    <source>
        <dbReference type="HAMAP-Rule" id="MF_00741"/>
    </source>
</evidence>
<dbReference type="InterPro" id="IPR036676">
    <property type="entry name" value="PurM-like_C_sf"/>
</dbReference>
<dbReference type="Pfam" id="PF02769">
    <property type="entry name" value="AIRS_C"/>
    <property type="match status" value="1"/>
</dbReference>
<dbReference type="FunFam" id="3.30.1330.10:FF:000020">
    <property type="entry name" value="Phosphoribosylformylglycinamidine cyclo-ligase"/>
    <property type="match status" value="1"/>
</dbReference>
<dbReference type="KEGG" id="mfv:Mfer_0390"/>
<organism evidence="18 19">
    <name type="scientific">Methanothermus fervidus (strain ATCC 43054 / DSM 2088 / JCM 10308 / V24 S)</name>
    <dbReference type="NCBI Taxonomy" id="523846"/>
    <lineage>
        <taxon>Archaea</taxon>
        <taxon>Methanobacteriati</taxon>
        <taxon>Methanobacteriota</taxon>
        <taxon>Methanomada group</taxon>
        <taxon>Methanobacteria</taxon>
        <taxon>Methanobacteriales</taxon>
        <taxon>Methanothermaceae</taxon>
        <taxon>Methanothermus</taxon>
    </lineage>
</organism>
<dbReference type="CDD" id="cd02196">
    <property type="entry name" value="PurM"/>
    <property type="match status" value="1"/>
</dbReference>
<evidence type="ECO:0000256" key="11">
    <source>
        <dbReference type="ARBA" id="ARBA00031908"/>
    </source>
</evidence>
<evidence type="ECO:0000259" key="16">
    <source>
        <dbReference type="Pfam" id="PF00586"/>
    </source>
</evidence>
<dbReference type="Pfam" id="PF00586">
    <property type="entry name" value="AIRS"/>
    <property type="match status" value="1"/>
</dbReference>
<comment type="catalytic activity">
    <reaction evidence="14 15">
        <text>2-formamido-N(1)-(5-O-phospho-beta-D-ribosyl)acetamidine + ATP = 5-amino-1-(5-phospho-beta-D-ribosyl)imidazole + ADP + phosphate + H(+)</text>
        <dbReference type="Rhea" id="RHEA:23032"/>
        <dbReference type="ChEBI" id="CHEBI:15378"/>
        <dbReference type="ChEBI" id="CHEBI:30616"/>
        <dbReference type="ChEBI" id="CHEBI:43474"/>
        <dbReference type="ChEBI" id="CHEBI:137981"/>
        <dbReference type="ChEBI" id="CHEBI:147287"/>
        <dbReference type="ChEBI" id="CHEBI:456216"/>
        <dbReference type="EC" id="6.3.3.1"/>
    </reaction>
</comment>
<evidence type="ECO:0000256" key="12">
    <source>
        <dbReference type="ARBA" id="ARBA00032931"/>
    </source>
</evidence>
<proteinExistence type="inferred from homology"/>
<dbReference type="InterPro" id="IPR004733">
    <property type="entry name" value="PurM_cligase"/>
</dbReference>
<evidence type="ECO:0000256" key="10">
    <source>
        <dbReference type="ARBA" id="ARBA00022840"/>
    </source>
</evidence>
<dbReference type="GO" id="GO:0006189">
    <property type="term" value="P:'de novo' IMP biosynthetic process"/>
    <property type="evidence" value="ECO:0007669"/>
    <property type="project" value="UniProtKB-UniRule"/>
</dbReference>